<keyword evidence="6" id="KW-1185">Reference proteome</keyword>
<organism evidence="5 6">
    <name type="scientific">Thielaviopsis punctulata</name>
    <dbReference type="NCBI Taxonomy" id="72032"/>
    <lineage>
        <taxon>Eukaryota</taxon>
        <taxon>Fungi</taxon>
        <taxon>Dikarya</taxon>
        <taxon>Ascomycota</taxon>
        <taxon>Pezizomycotina</taxon>
        <taxon>Sordariomycetes</taxon>
        <taxon>Hypocreomycetidae</taxon>
        <taxon>Microascales</taxon>
        <taxon>Ceratocystidaceae</taxon>
        <taxon>Thielaviopsis</taxon>
    </lineage>
</organism>
<dbReference type="Proteomes" id="UP000033483">
    <property type="component" value="Unassembled WGS sequence"/>
</dbReference>
<name>A0A0F4ZAL2_9PEZI</name>
<feature type="compositionally biased region" description="Low complexity" evidence="2">
    <location>
        <begin position="891"/>
        <end position="904"/>
    </location>
</feature>
<dbReference type="FunFam" id="3.30.1520.10:FF:000065">
    <property type="entry name" value="PX domain protein (AFU_orthologue AFUA_2G07450)"/>
    <property type="match status" value="1"/>
</dbReference>
<feature type="compositionally biased region" description="Low complexity" evidence="2">
    <location>
        <begin position="450"/>
        <end position="467"/>
    </location>
</feature>
<dbReference type="InterPro" id="IPR013937">
    <property type="entry name" value="Sorting_nexin_C"/>
</dbReference>
<feature type="region of interest" description="Disordered" evidence="2">
    <location>
        <begin position="944"/>
        <end position="983"/>
    </location>
</feature>
<dbReference type="Pfam" id="PF02194">
    <property type="entry name" value="PXA"/>
    <property type="match status" value="1"/>
</dbReference>
<dbReference type="SUPFAM" id="SSF64268">
    <property type="entry name" value="PX domain"/>
    <property type="match status" value="1"/>
</dbReference>
<dbReference type="InterPro" id="IPR001683">
    <property type="entry name" value="PX_dom"/>
</dbReference>
<dbReference type="PROSITE" id="PS51207">
    <property type="entry name" value="PXA"/>
    <property type="match status" value="1"/>
</dbReference>
<evidence type="ECO:0000256" key="1">
    <source>
        <dbReference type="ARBA" id="ARBA00010883"/>
    </source>
</evidence>
<accession>A0A0F4ZAL2</accession>
<feature type="compositionally biased region" description="Basic and acidic residues" evidence="2">
    <location>
        <begin position="862"/>
        <end position="877"/>
    </location>
</feature>
<feature type="region of interest" description="Disordered" evidence="2">
    <location>
        <begin position="82"/>
        <end position="116"/>
    </location>
</feature>
<dbReference type="InterPro" id="IPR036871">
    <property type="entry name" value="PX_dom_sf"/>
</dbReference>
<feature type="region of interest" description="Disordered" evidence="2">
    <location>
        <begin position="1"/>
        <end position="63"/>
    </location>
</feature>
<feature type="region of interest" description="Disordered" evidence="2">
    <location>
        <begin position="799"/>
        <end position="911"/>
    </location>
</feature>
<proteinExistence type="inferred from homology"/>
<dbReference type="Pfam" id="PF00787">
    <property type="entry name" value="PX"/>
    <property type="match status" value="1"/>
</dbReference>
<feature type="compositionally biased region" description="Polar residues" evidence="2">
    <location>
        <begin position="511"/>
        <end position="532"/>
    </location>
</feature>
<dbReference type="PANTHER" id="PTHR22775:SF47">
    <property type="entry name" value="MEIOTICALLY UP-REGULATED GENE 122 PROTEIN"/>
    <property type="match status" value="1"/>
</dbReference>
<evidence type="ECO:0000256" key="3">
    <source>
        <dbReference type="SAM" id="Phobius"/>
    </source>
</evidence>
<keyword evidence="3" id="KW-0472">Membrane</keyword>
<dbReference type="InterPro" id="IPR003114">
    <property type="entry name" value="Phox_assoc"/>
</dbReference>
<keyword evidence="3" id="KW-1133">Transmembrane helix</keyword>
<feature type="transmembrane region" description="Helical" evidence="3">
    <location>
        <begin position="149"/>
        <end position="177"/>
    </location>
</feature>
<dbReference type="EMBL" id="LAEV01001949">
    <property type="protein sequence ID" value="KKA26878.1"/>
    <property type="molecule type" value="Genomic_DNA"/>
</dbReference>
<reference evidence="5 6" key="1">
    <citation type="submission" date="2015-03" db="EMBL/GenBank/DDBJ databases">
        <authorList>
            <person name="Radwan O."/>
            <person name="Al-Naeli F.A."/>
            <person name="Rendon G.A."/>
            <person name="Fields C."/>
        </authorList>
    </citation>
    <scope>NUCLEOTIDE SEQUENCE [LARGE SCALE GENOMIC DNA]</scope>
    <source>
        <strain evidence="5">CR-DP1</strain>
    </source>
</reference>
<feature type="compositionally biased region" description="Polar residues" evidence="2">
    <location>
        <begin position="44"/>
        <end position="56"/>
    </location>
</feature>
<feature type="compositionally biased region" description="Basic and acidic residues" evidence="2">
    <location>
        <begin position="1014"/>
        <end position="1040"/>
    </location>
</feature>
<dbReference type="OrthoDB" id="41200at2759"/>
<evidence type="ECO:0000313" key="5">
    <source>
        <dbReference type="EMBL" id="KKA26878.1"/>
    </source>
</evidence>
<dbReference type="PANTHER" id="PTHR22775">
    <property type="entry name" value="SORTING NEXIN"/>
    <property type="match status" value="1"/>
</dbReference>
<feature type="region of interest" description="Disordered" evidence="2">
    <location>
        <begin position="443"/>
        <end position="468"/>
    </location>
</feature>
<feature type="region of interest" description="Disordered" evidence="2">
    <location>
        <begin position="491"/>
        <end position="610"/>
    </location>
</feature>
<evidence type="ECO:0000256" key="2">
    <source>
        <dbReference type="SAM" id="MobiDB-lite"/>
    </source>
</evidence>
<feature type="compositionally biased region" description="Basic and acidic residues" evidence="2">
    <location>
        <begin position="944"/>
        <end position="964"/>
    </location>
</feature>
<comment type="similarity">
    <text evidence="1">Belongs to the sorting nexin family.</text>
</comment>
<feature type="compositionally biased region" description="Polar residues" evidence="2">
    <location>
        <begin position="848"/>
        <end position="858"/>
    </location>
</feature>
<dbReference type="AlphaFoldDB" id="A0A0F4ZAL2"/>
<feature type="compositionally biased region" description="Polar residues" evidence="2">
    <location>
        <begin position="584"/>
        <end position="597"/>
    </location>
</feature>
<dbReference type="CDD" id="cd06093">
    <property type="entry name" value="PX_domain"/>
    <property type="match status" value="1"/>
</dbReference>
<dbReference type="SMART" id="SM00313">
    <property type="entry name" value="PXA"/>
    <property type="match status" value="1"/>
</dbReference>
<comment type="caution">
    <text evidence="5">The sequence shown here is derived from an EMBL/GenBank/DDBJ whole genome shotgun (WGS) entry which is preliminary data.</text>
</comment>
<feature type="domain" description="PXA" evidence="4">
    <location>
        <begin position="235"/>
        <end position="417"/>
    </location>
</feature>
<dbReference type="Pfam" id="PF08628">
    <property type="entry name" value="Nexin_C"/>
    <property type="match status" value="1"/>
</dbReference>
<feature type="compositionally biased region" description="Polar residues" evidence="2">
    <location>
        <begin position="829"/>
        <end position="840"/>
    </location>
</feature>
<evidence type="ECO:0000259" key="4">
    <source>
        <dbReference type="PROSITE" id="PS51207"/>
    </source>
</evidence>
<gene>
    <name evidence="5" type="ORF">TD95_003258</name>
</gene>
<feature type="compositionally biased region" description="Polar residues" evidence="2">
    <location>
        <begin position="539"/>
        <end position="564"/>
    </location>
</feature>
<keyword evidence="3" id="KW-0812">Transmembrane</keyword>
<feature type="region of interest" description="Disordered" evidence="2">
    <location>
        <begin position="1008"/>
        <end position="1040"/>
    </location>
</feature>
<evidence type="ECO:0000313" key="6">
    <source>
        <dbReference type="Proteomes" id="UP000033483"/>
    </source>
</evidence>
<protein>
    <recommendedName>
        <fullName evidence="4">PXA domain-containing protein</fullName>
    </recommendedName>
</protein>
<dbReference type="GO" id="GO:0035091">
    <property type="term" value="F:phosphatidylinositol binding"/>
    <property type="evidence" value="ECO:0007669"/>
    <property type="project" value="InterPro"/>
</dbReference>
<dbReference type="Gene3D" id="3.30.1520.10">
    <property type="entry name" value="Phox-like domain"/>
    <property type="match status" value="1"/>
</dbReference>
<feature type="compositionally biased region" description="Basic and acidic residues" evidence="2">
    <location>
        <begin position="24"/>
        <end position="40"/>
    </location>
</feature>
<sequence length="1205" mass="130042">MDALSQSRPATAKELQPELSPPLDSRDQQHDDKLKQRTDPQETEACSLSKTISNAETEAEGDALVESRPLLAQTMDAGFVESVEPNQKDPIGSDLGQSDSNGLDAKAPATNHATNSKDLSVNAQDIATKALDFLSTASSSTLSGAAAGLALVVYIVLGRIGLLLIGAVAGVVAFLAYDGRTPQQLRQMRAEVGAEVLQRLLSTSTLSATDTKSSSMPALTDPEKDRIVSALDDFPPLTRAALNDLIEAAIRDFVSSWYGSIVPRDESFSLSCREAITNYIINISNHLSYKRPADVFLNLTTNSVSMLIVFFSELATAFAQFPPDSDNTAAYIVYNYLAEHPDSNLANLLNQRQQTAKLKTIAEDLLTWLDQPLLACAQTRIFLREIFSGVILEKTLLSCSQPEWINGWIVSMLEAGEPDFSQAIDVGMQSKPDTKKLASLVEASGGARPAGDSVSAGDSGVSASAVGPETLDAEARALQEMQRMNQMIVEEEVKCSDSPSLGPRTPPRSRSAMSDLQGTPSRPQDTFAQAQCTPPPHTATPTKDGSRTPATPASRMSTQQTLDTQEPLDLLSKTPEPLLGKASEPSSSSAATNTPESADNELRPFTSFDQMMPPVKDLGVDEIAKKAPLTLHNCTITVHDDDTDSTWKLLGKPNWEYLVQVEPASSHYPGWMVVRKYSDFESLHEILRRIASISGSDSFAKQHWVFPSWRGHTRSSLRTELELYLRDACWYQPLAESEGMKRFLDKDQGMPKVPEKSLFRWNAVGDMLDAVADAPKGALQGGKAVVGGLFGSIGNLGKRSSQAVPGVSGGGGASATADPFGSPRVNPRDSPNSPQSTPSLVSIKDPQQGVSSQPSTVGDDSDSTRKSQYERWERISQDEGSNSLAQDDGSNKSGGSHSRGSSMGAMISPRSPSACSIEYLNLPPPPDQMTDNIETSVLAARERGNSILSSRERGSSVLSTRERGNSVLSQSSTGRAGPSVGLSRHGTFGSAKVHVKSESVATTAVVEVEEAEETEQKVEKETESEHERDAEKEKEKEVKHPPLTEPETRVAVELLFAVINELYTLSSAWNFRRTLLTAAKSFLLRPGNPSLVAIQEMIQSSVLDDNTSDAGLASYISKIRQSAMPTAEEMAAWPGEMTAEDKEKLRVKARRLLIESGVPGALKGVMGQNATSEAMGRLFDCLQMEEVARGLVFGLLLQTVRMITH</sequence>